<gene>
    <name evidence="6" type="ORF">DBT_1395</name>
</gene>
<dbReference type="EMBL" id="MAGO01000006">
    <property type="protein sequence ID" value="OCC15272.1"/>
    <property type="molecule type" value="Genomic_DNA"/>
</dbReference>
<dbReference type="Proteomes" id="UP000093080">
    <property type="component" value="Unassembled WGS sequence"/>
</dbReference>
<evidence type="ECO:0000313" key="6">
    <source>
        <dbReference type="EMBL" id="OCC15272.1"/>
    </source>
</evidence>
<comment type="caution">
    <text evidence="6">The sequence shown here is derived from an EMBL/GenBank/DDBJ whole genome shotgun (WGS) entry which is preliminary data.</text>
</comment>
<comment type="similarity">
    <text evidence="2">Belongs to the glycogen phosphorylase family.</text>
</comment>
<comment type="catalytic activity">
    <reaction evidence="1">
        <text>[(1-&gt;4)-alpha-D-glucosyl](n) + phosphate = [(1-&gt;4)-alpha-D-glucosyl](n-1) + alpha-D-glucose 1-phosphate</text>
        <dbReference type="Rhea" id="RHEA:41732"/>
        <dbReference type="Rhea" id="RHEA-COMP:9584"/>
        <dbReference type="Rhea" id="RHEA-COMP:9586"/>
        <dbReference type="ChEBI" id="CHEBI:15444"/>
        <dbReference type="ChEBI" id="CHEBI:43474"/>
        <dbReference type="ChEBI" id="CHEBI:58601"/>
        <dbReference type="EC" id="2.4.1.1"/>
    </reaction>
</comment>
<dbReference type="PANTHER" id="PTHR42655">
    <property type="entry name" value="GLYCOGEN PHOSPHORYLASE"/>
    <property type="match status" value="1"/>
</dbReference>
<organism evidence="6 7">
    <name type="scientific">Dissulfuribacter thermophilus</name>
    <dbReference type="NCBI Taxonomy" id="1156395"/>
    <lineage>
        <taxon>Bacteria</taxon>
        <taxon>Pseudomonadati</taxon>
        <taxon>Thermodesulfobacteriota</taxon>
        <taxon>Dissulfuribacteria</taxon>
        <taxon>Dissulfuribacterales</taxon>
        <taxon>Dissulfuribacteraceae</taxon>
        <taxon>Dissulfuribacter</taxon>
    </lineage>
</organism>
<dbReference type="RefSeq" id="WP_067618082.1">
    <property type="nucleotide sequence ID" value="NZ_MAGO01000006.1"/>
</dbReference>
<dbReference type="GO" id="GO:0005975">
    <property type="term" value="P:carbohydrate metabolic process"/>
    <property type="evidence" value="ECO:0007669"/>
    <property type="project" value="InterPro"/>
</dbReference>
<name>A0A1B9F5T0_9BACT</name>
<feature type="domain" description="DUF3417" evidence="5">
    <location>
        <begin position="13"/>
        <end position="119"/>
    </location>
</feature>
<accession>A0A1B9F5T0</accession>
<dbReference type="InterPro" id="IPR024517">
    <property type="entry name" value="Glycogen_phosphorylase_DUF3417"/>
</dbReference>
<dbReference type="NCBIfam" id="TIGR02094">
    <property type="entry name" value="more_P_ylases"/>
    <property type="match status" value="1"/>
</dbReference>
<dbReference type="InterPro" id="IPR000811">
    <property type="entry name" value="Glyco_trans_35"/>
</dbReference>
<dbReference type="Pfam" id="PF00343">
    <property type="entry name" value="Phosphorylase"/>
    <property type="match status" value="1"/>
</dbReference>
<protein>
    <submittedName>
        <fullName evidence="6">Glycogen phosphorylase</fullName>
    </submittedName>
</protein>
<proteinExistence type="inferred from homology"/>
<dbReference type="Pfam" id="PF11897">
    <property type="entry name" value="DUF3417"/>
    <property type="match status" value="1"/>
</dbReference>
<dbReference type="AlphaFoldDB" id="A0A1B9F5T0"/>
<evidence type="ECO:0000256" key="4">
    <source>
        <dbReference type="PIRSR" id="PIRSR000460-1"/>
    </source>
</evidence>
<keyword evidence="7" id="KW-1185">Reference proteome</keyword>
<evidence type="ECO:0000259" key="5">
    <source>
        <dbReference type="Pfam" id="PF11897"/>
    </source>
</evidence>
<reference evidence="6 7" key="1">
    <citation type="submission" date="2016-06" db="EMBL/GenBank/DDBJ databases">
        <title>Respiratory ammonification of nitrate coupled to the oxidation of elemental sulfur in deep-sea autotrophic thermophilic bacteria.</title>
        <authorList>
            <person name="Slobodkina G.B."/>
            <person name="Mardanov A.V."/>
            <person name="Ravin N.V."/>
            <person name="Frolova A.A."/>
            <person name="Viryasiv M.B."/>
            <person name="Chernyh N.A."/>
            <person name="Bonch-Osmolovskaya E.A."/>
            <person name="Slobodkin A.I."/>
        </authorList>
    </citation>
    <scope>NUCLEOTIDE SEQUENCE [LARGE SCALE GENOMIC DNA]</scope>
    <source>
        <strain evidence="6 7">S69</strain>
    </source>
</reference>
<dbReference type="Gene3D" id="3.40.50.2000">
    <property type="entry name" value="Glycogen Phosphorylase B"/>
    <property type="match status" value="2"/>
</dbReference>
<dbReference type="PIRSF" id="PIRSF000460">
    <property type="entry name" value="Pprylas_GlgP"/>
    <property type="match status" value="1"/>
</dbReference>
<dbReference type="PANTHER" id="PTHR42655:SF1">
    <property type="entry name" value="GLYCOGEN PHOSPHORYLASE"/>
    <property type="match status" value="1"/>
</dbReference>
<feature type="modified residue" description="N6-(pyridoxal phosphate)lysine" evidence="4">
    <location>
        <position position="605"/>
    </location>
</feature>
<evidence type="ECO:0000256" key="2">
    <source>
        <dbReference type="ARBA" id="ARBA00006047"/>
    </source>
</evidence>
<keyword evidence="3" id="KW-0021">Allosteric enzyme</keyword>
<keyword evidence="4" id="KW-0663">Pyridoxal phosphate</keyword>
<dbReference type="InterPro" id="IPR052182">
    <property type="entry name" value="Glycogen/Maltodextrin_Phosph"/>
</dbReference>
<dbReference type="OrthoDB" id="7229284at2"/>
<dbReference type="SUPFAM" id="SSF53756">
    <property type="entry name" value="UDP-Glycosyltransferase/glycogen phosphorylase"/>
    <property type="match status" value="1"/>
</dbReference>
<sequence length="850" mass="97533">MPIIKEITIEPNLPSKLLPLLDIAYNLWWTWTPDAIYLFEDMDRECWERVNHNPVALLGTIEQPRLEELSSDEVFLARMEAVKSELDRYLASKTWYHKVKQNEGLIAYFSAEFGLHESLPLYSGGLGILAGDHMKSASDLGLPLVGVGLLYKHGYLTQYLNPDGWQLEKYPANDFYKMPLRPVMQDDGTPLLVDIPIGERTVWARVWDLTVGRVHIYLLDTDVSENSSDDRQITSFLYGGDLETRLKQEIVLGMGGIRALNAMGNCPTVCHMNEGHSAFMAIERLLQVRLSENFDFDQALEVVKSTNIFTTHTPVPAGIDRFPPDLIQRYFKGIVQHLGISMEKFLGLGRINPKDHGELFCMAVLAIKMASQTNGVSKLHGEVSRRMWSAIWPNIPTHEVPITHITNGIHTLGWLSSEMARLYQRYLGSRWIDEPTNHSIWKRVAGIPNFELWRSKERLRDRLISFARYRLKKQLEEKGAPRYKLKEADEVLDPEALTIGFARRFATYKRATLLFKDVERLKRILTNEERPVQIIFAGKAHPKDKDGKELIHKIVQMANLPEFRKHIVFIENYDIEVARFLVQGVDVWLNTPRRPLEASGTSGMKVTANGGINLSILDGWWVEAYNGTNGWAIGAGEEYDDPVYQDEVESRLLYELLENTVVPLFYQRNSQNVPDEWVEMMKNSIQTICPFFNTNRMVEEYSNQFYLPGLYRWELLTKDGWKETKEICNWKRKIYEVWPRVKILKVELPTDDKPKVGDRIPIKVIVDLAGLGPDEVRVEAYIGRFDEFGNLTGGSPLPLLPSGELDGSAHVFTGKILCLSSGRIGFTVRCYPYRIELGHQFELGQLTWWE</sequence>
<evidence type="ECO:0000256" key="3">
    <source>
        <dbReference type="ARBA" id="ARBA00022533"/>
    </source>
</evidence>
<dbReference type="InterPro" id="IPR011834">
    <property type="entry name" value="Agluc_phsphrylas"/>
</dbReference>
<evidence type="ECO:0000256" key="1">
    <source>
        <dbReference type="ARBA" id="ARBA00001275"/>
    </source>
</evidence>
<evidence type="ECO:0000313" key="7">
    <source>
        <dbReference type="Proteomes" id="UP000093080"/>
    </source>
</evidence>
<dbReference type="STRING" id="1156395.DBT_1395"/>
<dbReference type="GO" id="GO:0008184">
    <property type="term" value="F:glycogen phosphorylase activity"/>
    <property type="evidence" value="ECO:0007669"/>
    <property type="project" value="InterPro"/>
</dbReference>
<dbReference type="PATRIC" id="fig|1156395.6.peg.1409"/>
<dbReference type="GO" id="GO:0030170">
    <property type="term" value="F:pyridoxal phosphate binding"/>
    <property type="evidence" value="ECO:0007669"/>
    <property type="project" value="InterPro"/>
</dbReference>